<dbReference type="AlphaFoldDB" id="A0A553PPC3"/>
<name>A0A553PPC3_TIGCA</name>
<feature type="region of interest" description="Disordered" evidence="3">
    <location>
        <begin position="91"/>
        <end position="114"/>
    </location>
</feature>
<dbReference type="EMBL" id="VCGU01000002">
    <property type="protein sequence ID" value="TRY79522.1"/>
    <property type="molecule type" value="Genomic_DNA"/>
</dbReference>
<dbReference type="InterPro" id="IPR000859">
    <property type="entry name" value="CUB_dom"/>
</dbReference>
<proteinExistence type="predicted"/>
<evidence type="ECO:0000256" key="1">
    <source>
        <dbReference type="ARBA" id="ARBA00023157"/>
    </source>
</evidence>
<keyword evidence="6" id="KW-1185">Reference proteome</keyword>
<dbReference type="PROSITE" id="PS01180">
    <property type="entry name" value="CUB"/>
    <property type="match status" value="1"/>
</dbReference>
<dbReference type="InterPro" id="IPR035914">
    <property type="entry name" value="Sperma_CUB_dom_sf"/>
</dbReference>
<sequence length="254" mass="28062">MWSMLFGSTFLLSANGGVFHVDPKFHHNQTVGSSMEGRFYVLVSFGPQILRIILTSGMILDCNVTQISFYFLARSTLPKFHLERLLSKELDQTSSDQPGGIRSLPPSADGSECRKRNSPFMQIVNLIITDASGCYEFMTPNYPNNYNSSPKRVAYKCSTVISFPTGTKPNFILDQNDFDVPSSAQCSKDKLIVRNIEEMGQTVDDAGTTDGEVIYCGTLTSGARFPAPNGNIEFEFRATKSGNGRGVRTLICFD</sequence>
<dbReference type="Proteomes" id="UP000318571">
    <property type="component" value="Chromosome 6"/>
</dbReference>
<comment type="caution">
    <text evidence="5">The sequence shown here is derived from an EMBL/GenBank/DDBJ whole genome shotgun (WGS) entry which is preliminary data.</text>
</comment>
<reference evidence="5 6" key="1">
    <citation type="journal article" date="2018" name="Nat. Ecol. Evol.">
        <title>Genomic signatures of mitonuclear coevolution across populations of Tigriopus californicus.</title>
        <authorList>
            <person name="Barreto F.S."/>
            <person name="Watson E.T."/>
            <person name="Lima T.G."/>
            <person name="Willett C.S."/>
            <person name="Edmands S."/>
            <person name="Li W."/>
            <person name="Burton R.S."/>
        </authorList>
    </citation>
    <scope>NUCLEOTIDE SEQUENCE [LARGE SCALE GENOMIC DNA]</scope>
    <source>
        <strain evidence="5 6">San Diego</strain>
    </source>
</reference>
<gene>
    <name evidence="5" type="ORF">TCAL_09436</name>
</gene>
<feature type="domain" description="CUB" evidence="4">
    <location>
        <begin position="124"/>
        <end position="254"/>
    </location>
</feature>
<accession>A0A553PPC3</accession>
<evidence type="ECO:0000259" key="4">
    <source>
        <dbReference type="PROSITE" id="PS01180"/>
    </source>
</evidence>
<dbReference type="SUPFAM" id="SSF49854">
    <property type="entry name" value="Spermadhesin, CUB domain"/>
    <property type="match status" value="1"/>
</dbReference>
<dbReference type="Gene3D" id="2.60.120.290">
    <property type="entry name" value="Spermadhesin, CUB domain"/>
    <property type="match status" value="1"/>
</dbReference>
<protein>
    <recommendedName>
        <fullName evidence="4">CUB domain-containing protein</fullName>
    </recommendedName>
</protein>
<evidence type="ECO:0000313" key="6">
    <source>
        <dbReference type="Proteomes" id="UP000318571"/>
    </source>
</evidence>
<keyword evidence="1" id="KW-1015">Disulfide bond</keyword>
<evidence type="ECO:0000256" key="3">
    <source>
        <dbReference type="SAM" id="MobiDB-lite"/>
    </source>
</evidence>
<evidence type="ECO:0000256" key="2">
    <source>
        <dbReference type="PROSITE-ProRule" id="PRU00059"/>
    </source>
</evidence>
<evidence type="ECO:0000313" key="5">
    <source>
        <dbReference type="EMBL" id="TRY79522.1"/>
    </source>
</evidence>
<organism evidence="5 6">
    <name type="scientific">Tigriopus californicus</name>
    <name type="common">Marine copepod</name>
    <dbReference type="NCBI Taxonomy" id="6832"/>
    <lineage>
        <taxon>Eukaryota</taxon>
        <taxon>Metazoa</taxon>
        <taxon>Ecdysozoa</taxon>
        <taxon>Arthropoda</taxon>
        <taxon>Crustacea</taxon>
        <taxon>Multicrustacea</taxon>
        <taxon>Hexanauplia</taxon>
        <taxon>Copepoda</taxon>
        <taxon>Harpacticoida</taxon>
        <taxon>Harpacticidae</taxon>
        <taxon>Tigriopus</taxon>
    </lineage>
</organism>
<comment type="caution">
    <text evidence="2">Lacks conserved residue(s) required for the propagation of feature annotation.</text>
</comment>